<protein>
    <submittedName>
        <fullName evidence="6">MoxR family ATPase</fullName>
    </submittedName>
</protein>
<sequence length="374" mass="39496">MTSPIPGPAPQGPPQPGPAPTAPPNAFTPQADMPPQGTPTSFAAPTGEGWTGRALSDTEKLTQETLLALKAEIGKAIVGQDAAITGLIVALVAQGHALLEGVPGVAKTLLVRTLARALDVDMARIQFTPDLMPADITGSMVWDAGRSEFVFREGPVFTNLLLADEINRTPPKTQSALLESMEEHTVSIDGATRALPDPFMVIATQNPVEYEGTYPLPEAQLDRFLLKLEIPLPERDGEIDIVTRHQAGFNPMSLAEAGIQPVAKAADIHAAHEAASRVEVSPAVVGYLVDLCRATRTSPAVRLGVSPRGATALLRTSRVWAFLQGRGFVTPDDVKIMAPVTLAHRLGLRAEANLEGITATDVITGVLAATPVPR</sequence>
<feature type="compositionally biased region" description="Pro residues" evidence="4">
    <location>
        <begin position="1"/>
        <end position="23"/>
    </location>
</feature>
<keyword evidence="7" id="KW-1185">Reference proteome</keyword>
<keyword evidence="2" id="KW-0067">ATP-binding</keyword>
<dbReference type="FunFam" id="3.40.50.300:FF:000640">
    <property type="entry name" value="MoxR family ATPase"/>
    <property type="match status" value="1"/>
</dbReference>
<dbReference type="InterPro" id="IPR027417">
    <property type="entry name" value="P-loop_NTPase"/>
</dbReference>
<dbReference type="Gene3D" id="1.10.8.80">
    <property type="entry name" value="Magnesium chelatase subunit I, C-Terminal domain"/>
    <property type="match status" value="1"/>
</dbReference>
<dbReference type="Gene3D" id="3.40.50.300">
    <property type="entry name" value="P-loop containing nucleotide triphosphate hydrolases"/>
    <property type="match status" value="1"/>
</dbReference>
<evidence type="ECO:0000256" key="3">
    <source>
        <dbReference type="ARBA" id="ARBA00061607"/>
    </source>
</evidence>
<dbReference type="SMART" id="SM00382">
    <property type="entry name" value="AAA"/>
    <property type="match status" value="1"/>
</dbReference>
<evidence type="ECO:0000256" key="1">
    <source>
        <dbReference type="ARBA" id="ARBA00022741"/>
    </source>
</evidence>
<dbReference type="EMBL" id="CP066065">
    <property type="protein sequence ID" value="QQC44088.1"/>
    <property type="molecule type" value="Genomic_DNA"/>
</dbReference>
<comment type="similarity">
    <text evidence="3">Belongs to the MoxR family.</text>
</comment>
<dbReference type="Proteomes" id="UP000595220">
    <property type="component" value="Chromosome"/>
</dbReference>
<dbReference type="PIRSF" id="PIRSF002849">
    <property type="entry name" value="AAA_ATPase_chaperone_MoxR_prd"/>
    <property type="match status" value="1"/>
</dbReference>
<evidence type="ECO:0000256" key="4">
    <source>
        <dbReference type="SAM" id="MobiDB-lite"/>
    </source>
</evidence>
<proteinExistence type="inferred from homology"/>
<name>A0AAP9Y974_9ACTO</name>
<dbReference type="GO" id="GO:0005524">
    <property type="term" value="F:ATP binding"/>
    <property type="evidence" value="ECO:0007669"/>
    <property type="project" value="UniProtKB-KW"/>
</dbReference>
<evidence type="ECO:0000259" key="5">
    <source>
        <dbReference type="SMART" id="SM00382"/>
    </source>
</evidence>
<keyword evidence="1" id="KW-0547">Nucleotide-binding</keyword>
<dbReference type="GO" id="GO:0016887">
    <property type="term" value="F:ATP hydrolysis activity"/>
    <property type="evidence" value="ECO:0007669"/>
    <property type="project" value="InterPro"/>
</dbReference>
<dbReference type="RefSeq" id="WP_082175880.1">
    <property type="nucleotide sequence ID" value="NZ_CP012072.1"/>
</dbReference>
<accession>A0AAP9Y974</accession>
<dbReference type="InterPro" id="IPR050764">
    <property type="entry name" value="CbbQ/NirQ/NorQ/GpvN"/>
</dbReference>
<feature type="domain" description="AAA+ ATPase" evidence="5">
    <location>
        <begin position="93"/>
        <end position="234"/>
    </location>
</feature>
<evidence type="ECO:0000256" key="2">
    <source>
        <dbReference type="ARBA" id="ARBA00022840"/>
    </source>
</evidence>
<dbReference type="Pfam" id="PF07726">
    <property type="entry name" value="AAA_3"/>
    <property type="match status" value="1"/>
</dbReference>
<dbReference type="InterPro" id="IPR003593">
    <property type="entry name" value="AAA+_ATPase"/>
</dbReference>
<dbReference type="AlphaFoldDB" id="A0AAP9Y974"/>
<organism evidence="6 7">
    <name type="scientific">Schaalia meyeri</name>
    <dbReference type="NCBI Taxonomy" id="52773"/>
    <lineage>
        <taxon>Bacteria</taxon>
        <taxon>Bacillati</taxon>
        <taxon>Actinomycetota</taxon>
        <taxon>Actinomycetes</taxon>
        <taxon>Actinomycetales</taxon>
        <taxon>Actinomycetaceae</taxon>
        <taxon>Schaalia</taxon>
    </lineage>
</organism>
<dbReference type="Pfam" id="PF17863">
    <property type="entry name" value="AAA_lid_2"/>
    <property type="match status" value="1"/>
</dbReference>
<reference evidence="6 7" key="1">
    <citation type="submission" date="2020-12" db="EMBL/GenBank/DDBJ databases">
        <title>FDA dAtabase for Regulatory Grade micrObial Sequences (FDA-ARGOS): Supporting development and validation of Infectious Disease Dx tests.</title>
        <authorList>
            <person name="Sproer C."/>
            <person name="Gronow S."/>
            <person name="Severitt S."/>
            <person name="Schroder I."/>
            <person name="Tallon L."/>
            <person name="Sadzewicz L."/>
            <person name="Zhao X."/>
            <person name="Boylan J."/>
            <person name="Ott S."/>
            <person name="Bowen H."/>
            <person name="Vavikolanu K."/>
            <person name="Mehta A."/>
            <person name="Aluvathingal J."/>
            <person name="Nadendla S."/>
            <person name="Lowell S."/>
            <person name="Myers T."/>
            <person name="Yan Y."/>
            <person name="Sichtig H."/>
        </authorList>
    </citation>
    <scope>NUCLEOTIDE SEQUENCE [LARGE SCALE GENOMIC DNA]</scope>
    <source>
        <strain evidence="6 7">FDAARGOS_985</strain>
    </source>
</reference>
<evidence type="ECO:0000313" key="7">
    <source>
        <dbReference type="Proteomes" id="UP000595220"/>
    </source>
</evidence>
<dbReference type="PANTHER" id="PTHR42759:SF1">
    <property type="entry name" value="MAGNESIUM-CHELATASE SUBUNIT CHLD"/>
    <property type="match status" value="1"/>
</dbReference>
<gene>
    <name evidence="6" type="ORF">I6H42_01245</name>
</gene>
<dbReference type="InterPro" id="IPR041628">
    <property type="entry name" value="ChlI/MoxR_AAA_lid"/>
</dbReference>
<evidence type="ECO:0000313" key="6">
    <source>
        <dbReference type="EMBL" id="QQC44088.1"/>
    </source>
</evidence>
<dbReference type="InterPro" id="IPR011703">
    <property type="entry name" value="ATPase_AAA-3"/>
</dbReference>
<dbReference type="SUPFAM" id="SSF52540">
    <property type="entry name" value="P-loop containing nucleoside triphosphate hydrolases"/>
    <property type="match status" value="1"/>
</dbReference>
<feature type="region of interest" description="Disordered" evidence="4">
    <location>
        <begin position="1"/>
        <end position="53"/>
    </location>
</feature>
<dbReference type="PANTHER" id="PTHR42759">
    <property type="entry name" value="MOXR FAMILY PROTEIN"/>
    <property type="match status" value="1"/>
</dbReference>